<dbReference type="SMART" id="SM00382">
    <property type="entry name" value="AAA"/>
    <property type="match status" value="1"/>
</dbReference>
<evidence type="ECO:0000256" key="1">
    <source>
        <dbReference type="ARBA" id="ARBA00022737"/>
    </source>
</evidence>
<dbReference type="Gene3D" id="3.40.50.300">
    <property type="entry name" value="P-loop containing nucleotide triphosphate hydrolases"/>
    <property type="match status" value="2"/>
</dbReference>
<evidence type="ECO:0000256" key="2">
    <source>
        <dbReference type="ARBA" id="ARBA00022741"/>
    </source>
</evidence>
<accession>A0ABZ0YWQ0</accession>
<protein>
    <submittedName>
        <fullName evidence="5">ATP-binding cassette domain-containing protein</fullName>
    </submittedName>
</protein>
<organism evidence="5 6">
    <name type="scientific">Guyparkeria halophila</name>
    <dbReference type="NCBI Taxonomy" id="47960"/>
    <lineage>
        <taxon>Bacteria</taxon>
        <taxon>Pseudomonadati</taxon>
        <taxon>Pseudomonadota</taxon>
        <taxon>Gammaproteobacteria</taxon>
        <taxon>Chromatiales</taxon>
        <taxon>Thioalkalibacteraceae</taxon>
        <taxon>Guyparkeria</taxon>
    </lineage>
</organism>
<keyword evidence="1" id="KW-0677">Repeat</keyword>
<evidence type="ECO:0000256" key="3">
    <source>
        <dbReference type="ARBA" id="ARBA00022840"/>
    </source>
</evidence>
<dbReference type="InterPro" id="IPR050611">
    <property type="entry name" value="ABCF"/>
</dbReference>
<reference evidence="5 6" key="1">
    <citation type="submission" date="2023-11" db="EMBL/GenBank/DDBJ databases">
        <title>MicrobeMod: A computational toolkit for identifying prokaryotic methylation and restriction-modification with nanopore sequencing.</title>
        <authorList>
            <person name="Crits-Christoph A."/>
            <person name="Kang S.C."/>
            <person name="Lee H."/>
            <person name="Ostrov N."/>
        </authorList>
    </citation>
    <scope>NUCLEOTIDE SEQUENCE [LARGE SCALE GENOMIC DNA]</scope>
    <source>
        <strain evidence="5 6">ATCC 49870</strain>
    </source>
</reference>
<sequence>MRLELIDLVTAPPGRRSPRIGPVSLALDDGEALALTGPNGVGKSTLLAAITGRAPLLSGECRLPAGSRIRLVEQIARPDRDLPVNGHDFLALAEADPRPPAPLSGWLPRRLDQLSGGQRQLLRVWAGLTAPADLVLLDEPSNNLDRRGRRTLFELLDHRPPDRCLLIVSHDADLVSRVPRQVEMRPA</sequence>
<proteinExistence type="predicted"/>
<feature type="domain" description="ABC transporter" evidence="4">
    <location>
        <begin position="3"/>
        <end position="187"/>
    </location>
</feature>
<keyword evidence="2" id="KW-0547">Nucleotide-binding</keyword>
<dbReference type="GO" id="GO:0005524">
    <property type="term" value="F:ATP binding"/>
    <property type="evidence" value="ECO:0007669"/>
    <property type="project" value="UniProtKB-KW"/>
</dbReference>
<evidence type="ECO:0000313" key="6">
    <source>
        <dbReference type="Proteomes" id="UP001327459"/>
    </source>
</evidence>
<dbReference type="PROSITE" id="PS50893">
    <property type="entry name" value="ABC_TRANSPORTER_2"/>
    <property type="match status" value="1"/>
</dbReference>
<dbReference type="Proteomes" id="UP001327459">
    <property type="component" value="Chromosome"/>
</dbReference>
<dbReference type="Pfam" id="PF00005">
    <property type="entry name" value="ABC_tran"/>
    <property type="match status" value="1"/>
</dbReference>
<dbReference type="PANTHER" id="PTHR19211:SF6">
    <property type="entry name" value="BLL7188 PROTEIN"/>
    <property type="match status" value="1"/>
</dbReference>
<dbReference type="InterPro" id="IPR003593">
    <property type="entry name" value="AAA+_ATPase"/>
</dbReference>
<evidence type="ECO:0000259" key="4">
    <source>
        <dbReference type="PROSITE" id="PS50893"/>
    </source>
</evidence>
<dbReference type="SUPFAM" id="SSF52540">
    <property type="entry name" value="P-loop containing nucleoside triphosphate hydrolases"/>
    <property type="match status" value="1"/>
</dbReference>
<dbReference type="InterPro" id="IPR027417">
    <property type="entry name" value="P-loop_NTPase"/>
</dbReference>
<dbReference type="InterPro" id="IPR003439">
    <property type="entry name" value="ABC_transporter-like_ATP-bd"/>
</dbReference>
<keyword evidence="6" id="KW-1185">Reference proteome</keyword>
<dbReference type="PANTHER" id="PTHR19211">
    <property type="entry name" value="ATP-BINDING TRANSPORT PROTEIN-RELATED"/>
    <property type="match status" value="1"/>
</dbReference>
<dbReference type="RefSeq" id="WP_322521596.1">
    <property type="nucleotide sequence ID" value="NZ_CP140153.1"/>
</dbReference>
<gene>
    <name evidence="5" type="ORF">SR882_01510</name>
</gene>
<name>A0ABZ0YWQ0_9GAMM</name>
<evidence type="ECO:0000313" key="5">
    <source>
        <dbReference type="EMBL" id="WQH16605.1"/>
    </source>
</evidence>
<dbReference type="EMBL" id="CP140153">
    <property type="protein sequence ID" value="WQH16605.1"/>
    <property type="molecule type" value="Genomic_DNA"/>
</dbReference>
<keyword evidence="3 5" id="KW-0067">ATP-binding</keyword>